<reference evidence="3 4" key="1">
    <citation type="submission" date="2011-09" db="EMBL/GenBank/DDBJ databases">
        <title>The Genome Sequence of Plasmodium vivax North Korean.</title>
        <authorList>
            <consortium name="The Broad Institute Genome Sequencing Platform"/>
            <consortium name="The Broad Institute Genome Sequencing Center for Infectious Disease"/>
            <person name="Neafsey D."/>
            <person name="Carlton J."/>
            <person name="Barnwell J."/>
            <person name="Collins W."/>
            <person name="Escalante A."/>
            <person name="Mullikin J."/>
            <person name="Saul A."/>
            <person name="Guigo R."/>
            <person name="Camara F."/>
            <person name="Young S.K."/>
            <person name="Zeng Q."/>
            <person name="Gargeya S."/>
            <person name="Fitzgerald M."/>
            <person name="Haas B."/>
            <person name="Abouelleil A."/>
            <person name="Alvarado L."/>
            <person name="Arachchi H.M."/>
            <person name="Berlin A."/>
            <person name="Brown A."/>
            <person name="Chapman S.B."/>
            <person name="Chen Z."/>
            <person name="Dunbar C."/>
            <person name="Freedman E."/>
            <person name="Gearin G."/>
            <person name="Gellesch M."/>
            <person name="Goldberg J."/>
            <person name="Griggs A."/>
            <person name="Gujja S."/>
            <person name="Heiman D."/>
            <person name="Howarth C."/>
            <person name="Larson L."/>
            <person name="Lui A."/>
            <person name="MacDonald P.J.P."/>
            <person name="Montmayeur A."/>
            <person name="Murphy C."/>
            <person name="Neiman D."/>
            <person name="Pearson M."/>
            <person name="Priest M."/>
            <person name="Roberts A."/>
            <person name="Saif S."/>
            <person name="Shea T."/>
            <person name="Shenoy N."/>
            <person name="Sisk P."/>
            <person name="Stolte C."/>
            <person name="Sykes S."/>
            <person name="Wortman J."/>
            <person name="Nusbaum C."/>
            <person name="Birren B."/>
        </authorList>
    </citation>
    <scope>NUCLEOTIDE SEQUENCE [LARGE SCALE GENOMIC DNA]</scope>
    <source>
        <strain evidence="3 4">North Korean</strain>
    </source>
</reference>
<comment type="similarity">
    <text evidence="1">Belongs to the sigma-70 factor family.</text>
</comment>
<protein>
    <recommendedName>
        <fullName evidence="2">RNA polymerase sigma-70 region 3 domain-containing protein</fullName>
    </recommendedName>
</protein>
<dbReference type="InterPro" id="IPR007624">
    <property type="entry name" value="RNA_pol_sigma70_r3"/>
</dbReference>
<dbReference type="AlphaFoldDB" id="A0A0J9TKM9"/>
<dbReference type="Pfam" id="PF04539">
    <property type="entry name" value="Sigma70_r3"/>
    <property type="match status" value="1"/>
</dbReference>
<dbReference type="EMBL" id="KQ235637">
    <property type="protein sequence ID" value="KMZ96290.1"/>
    <property type="molecule type" value="Genomic_DNA"/>
</dbReference>
<proteinExistence type="inferred from homology"/>
<feature type="domain" description="RNA polymerase sigma-70 region 3" evidence="2">
    <location>
        <begin position="2"/>
        <end position="83"/>
    </location>
</feature>
<dbReference type="Gene3D" id="1.10.10.10">
    <property type="entry name" value="Winged helix-like DNA-binding domain superfamily/Winged helix DNA-binding domain"/>
    <property type="match status" value="2"/>
</dbReference>
<evidence type="ECO:0000313" key="4">
    <source>
        <dbReference type="Proteomes" id="UP000053239"/>
    </source>
</evidence>
<name>A0A0J9TKM9_PLAVI</name>
<dbReference type="GO" id="GO:0003700">
    <property type="term" value="F:DNA-binding transcription factor activity"/>
    <property type="evidence" value="ECO:0007669"/>
    <property type="project" value="InterPro"/>
</dbReference>
<sequence>MEVINKLVKIEKELILKGGRTPTLEELSTEMQKFGAQFTPQRISEIKKINIDLVSLDKPISNNENSNFSDFIREEGEESNPEYVASRSFVEEKLDDFLKSSLTKDERFILSLRFGLGSRSEQTVEQIAQAIIKDKKSKTF</sequence>
<dbReference type="InterPro" id="IPR036388">
    <property type="entry name" value="WH-like_DNA-bd_sf"/>
</dbReference>
<dbReference type="GO" id="GO:0006352">
    <property type="term" value="P:DNA-templated transcription initiation"/>
    <property type="evidence" value="ECO:0007669"/>
    <property type="project" value="InterPro"/>
</dbReference>
<evidence type="ECO:0000256" key="1">
    <source>
        <dbReference type="ARBA" id="ARBA00007788"/>
    </source>
</evidence>
<dbReference type="InterPro" id="IPR050239">
    <property type="entry name" value="Sigma-70_RNA_pol_init_factors"/>
</dbReference>
<dbReference type="InterPro" id="IPR013324">
    <property type="entry name" value="RNA_pol_sigma_r3/r4-like"/>
</dbReference>
<organism evidence="3 4">
    <name type="scientific">Plasmodium vivax North Korean</name>
    <dbReference type="NCBI Taxonomy" id="1035514"/>
    <lineage>
        <taxon>Eukaryota</taxon>
        <taxon>Sar</taxon>
        <taxon>Alveolata</taxon>
        <taxon>Apicomplexa</taxon>
        <taxon>Aconoidasida</taxon>
        <taxon>Haemosporida</taxon>
        <taxon>Plasmodiidae</taxon>
        <taxon>Plasmodium</taxon>
        <taxon>Plasmodium (Plasmodium)</taxon>
    </lineage>
</organism>
<evidence type="ECO:0000259" key="2">
    <source>
        <dbReference type="Pfam" id="PF04539"/>
    </source>
</evidence>
<dbReference type="PANTHER" id="PTHR30603:SF60">
    <property type="entry name" value="RNA POLYMERASE SIGMA FACTOR RPOD"/>
    <property type="match status" value="1"/>
</dbReference>
<accession>A0A0J9TKM9</accession>
<dbReference type="SUPFAM" id="SSF88659">
    <property type="entry name" value="Sigma3 and sigma4 domains of RNA polymerase sigma factors"/>
    <property type="match status" value="2"/>
</dbReference>
<dbReference type="Proteomes" id="UP000053239">
    <property type="component" value="Unassembled WGS sequence"/>
</dbReference>
<dbReference type="PANTHER" id="PTHR30603">
    <property type="entry name" value="RNA POLYMERASE SIGMA FACTOR RPO"/>
    <property type="match status" value="1"/>
</dbReference>
<gene>
    <name evidence="3" type="ORF">PVNG_02428</name>
</gene>
<evidence type="ECO:0000313" key="3">
    <source>
        <dbReference type="EMBL" id="KMZ96290.1"/>
    </source>
</evidence>